<name>A0ACC0N803_RHOML</name>
<dbReference type="EMBL" id="CM046394">
    <property type="protein sequence ID" value="KAI8548663.1"/>
    <property type="molecule type" value="Genomic_DNA"/>
</dbReference>
<comment type="caution">
    <text evidence="1">The sequence shown here is derived from an EMBL/GenBank/DDBJ whole genome shotgun (WGS) entry which is preliminary data.</text>
</comment>
<keyword evidence="2" id="KW-1185">Reference proteome</keyword>
<protein>
    <submittedName>
        <fullName evidence="1">Uncharacterized protein</fullName>
    </submittedName>
</protein>
<organism evidence="1 2">
    <name type="scientific">Rhododendron molle</name>
    <name type="common">Chinese azalea</name>
    <name type="synonym">Azalea mollis</name>
    <dbReference type="NCBI Taxonomy" id="49168"/>
    <lineage>
        <taxon>Eukaryota</taxon>
        <taxon>Viridiplantae</taxon>
        <taxon>Streptophyta</taxon>
        <taxon>Embryophyta</taxon>
        <taxon>Tracheophyta</taxon>
        <taxon>Spermatophyta</taxon>
        <taxon>Magnoliopsida</taxon>
        <taxon>eudicotyledons</taxon>
        <taxon>Gunneridae</taxon>
        <taxon>Pentapetalae</taxon>
        <taxon>asterids</taxon>
        <taxon>Ericales</taxon>
        <taxon>Ericaceae</taxon>
        <taxon>Ericoideae</taxon>
        <taxon>Rhodoreae</taxon>
        <taxon>Rhododendron</taxon>
    </lineage>
</organism>
<sequence>MNPPIVRTISECFIKPQYASEKRSHPPVYLAPFDLAMLSMQYIQKGLLFIKPTPTNGQENPVQTLLEKLKESMSLTLAHFYPLAGRLVTHKQENPRSYFVFIDCNNSPGAKLIHATAGLTVADIVSPVDVPVVVQSFFEHGRAVNHDGHAMSLLSIQVTELIDGIFVGCSINHVVADGTSYWQFFDCLSNAFRAREKSFEISRPPVLTRWFPDGYGPIIDLPFSHHDEFIGRVQAPPHRARIFHFSSDSVAELKRKANSECKALDISSFQAVSALIWRCVTRARSVPRDQETSCSMAANNRTRMDPRLPDEYFGNSVQLVKGKASAGELLEHGFGWAARRLHEAVAGHCAAAVREYVEKWMEHPFMYVNGKFSGQFSLVMGWSTRFAMYECEFGMGRAVAIRSGYDTRFDGKVTFYPGNEGGGSMDVERQGKKKEKEKFLLSSQLGRMVAYSKGIYLDSMYEINGS</sequence>
<proteinExistence type="predicted"/>
<reference evidence="1" key="1">
    <citation type="submission" date="2022-02" db="EMBL/GenBank/DDBJ databases">
        <title>Plant Genome Project.</title>
        <authorList>
            <person name="Zhang R.-G."/>
        </authorList>
    </citation>
    <scope>NUCLEOTIDE SEQUENCE</scope>
    <source>
        <strain evidence="1">AT1</strain>
    </source>
</reference>
<evidence type="ECO:0000313" key="1">
    <source>
        <dbReference type="EMBL" id="KAI8548663.1"/>
    </source>
</evidence>
<accession>A0ACC0N803</accession>
<gene>
    <name evidence="1" type="ORF">RHMOL_Rhmol07G0291800</name>
</gene>
<evidence type="ECO:0000313" key="2">
    <source>
        <dbReference type="Proteomes" id="UP001062846"/>
    </source>
</evidence>
<dbReference type="Proteomes" id="UP001062846">
    <property type="component" value="Chromosome 7"/>
</dbReference>